<dbReference type="GO" id="GO:0016706">
    <property type="term" value="F:2-oxoglutarate-dependent dioxygenase activity"/>
    <property type="evidence" value="ECO:0007669"/>
    <property type="project" value="TreeGrafter"/>
</dbReference>
<dbReference type="Gene3D" id="3.60.130.10">
    <property type="entry name" value="Clavaminate synthase-like"/>
    <property type="match status" value="1"/>
</dbReference>
<comment type="similarity">
    <text evidence="2">Belongs to the TfdA dioxygenase family.</text>
</comment>
<evidence type="ECO:0000256" key="5">
    <source>
        <dbReference type="ARBA" id="ARBA00023002"/>
    </source>
</evidence>
<dbReference type="PANTHER" id="PTHR30468:SF31">
    <property type="entry name" value="ALPHA-KETOGLUTARATE-DEPENDENT SULFONATE DIOXYGENASE-RELATED"/>
    <property type="match status" value="1"/>
</dbReference>
<keyword evidence="9" id="KW-1185">Reference proteome</keyword>
<comment type="cofactor">
    <cofactor evidence="1">
        <name>Fe(2+)</name>
        <dbReference type="ChEBI" id="CHEBI:29033"/>
    </cofactor>
</comment>
<evidence type="ECO:0000256" key="3">
    <source>
        <dbReference type="ARBA" id="ARBA00022723"/>
    </source>
</evidence>
<keyword evidence="5" id="KW-0560">Oxidoreductase</keyword>
<keyword evidence="3" id="KW-0479">Metal-binding</keyword>
<dbReference type="EMBL" id="KZ559515">
    <property type="protein sequence ID" value="PLN83912.1"/>
    <property type="molecule type" value="Genomic_DNA"/>
</dbReference>
<dbReference type="Proteomes" id="UP000235023">
    <property type="component" value="Unassembled WGS sequence"/>
</dbReference>
<evidence type="ECO:0000256" key="6">
    <source>
        <dbReference type="ARBA" id="ARBA00023004"/>
    </source>
</evidence>
<dbReference type="Pfam" id="PF02668">
    <property type="entry name" value="TauD"/>
    <property type="match status" value="1"/>
</dbReference>
<dbReference type="GO" id="GO:0005737">
    <property type="term" value="C:cytoplasm"/>
    <property type="evidence" value="ECO:0007669"/>
    <property type="project" value="TreeGrafter"/>
</dbReference>
<reference evidence="9" key="1">
    <citation type="submission" date="2017-12" db="EMBL/GenBank/DDBJ databases">
        <authorList>
            <consortium name="DOE Joint Genome Institute"/>
            <person name="Mondo S.J."/>
            <person name="Kjaerbolling I."/>
            <person name="Vesth T.C."/>
            <person name="Frisvad J.C."/>
            <person name="Nybo J.L."/>
            <person name="Theobald S."/>
            <person name="Kuo A."/>
            <person name="Bowyer P."/>
            <person name="Matsuda Y."/>
            <person name="Lyhne E.K."/>
            <person name="Kogle M.E."/>
            <person name="Clum A."/>
            <person name="Lipzen A."/>
            <person name="Salamov A."/>
            <person name="Ngan C.Y."/>
            <person name="Daum C."/>
            <person name="Chiniquy J."/>
            <person name="Barry K."/>
            <person name="LaButti K."/>
            <person name="Haridas S."/>
            <person name="Simmons B.A."/>
            <person name="Magnuson J.K."/>
            <person name="Mortensen U.H."/>
            <person name="Larsen T.O."/>
            <person name="Grigoriev I.V."/>
            <person name="Baker S.E."/>
            <person name="Andersen M.R."/>
            <person name="Nordberg H.P."/>
            <person name="Cantor M.N."/>
            <person name="Hua S.X."/>
        </authorList>
    </citation>
    <scope>NUCLEOTIDE SEQUENCE [LARGE SCALE GENOMIC DNA]</scope>
    <source>
        <strain evidence="9">IBT 19404</strain>
    </source>
</reference>
<dbReference type="FunFam" id="3.60.130.10:FF:000003">
    <property type="entry name" value="Alpha-ketoglutarate-dependent taurine dioxygenase"/>
    <property type="match status" value="1"/>
</dbReference>
<evidence type="ECO:0000256" key="2">
    <source>
        <dbReference type="ARBA" id="ARBA00005896"/>
    </source>
</evidence>
<gene>
    <name evidence="8" type="ORF">BDW42DRAFT_199932</name>
</gene>
<evidence type="ECO:0000256" key="1">
    <source>
        <dbReference type="ARBA" id="ARBA00001954"/>
    </source>
</evidence>
<accession>A0A2J5I260</accession>
<dbReference type="OrthoDB" id="10257314at2759"/>
<keyword evidence="4 8" id="KW-0223">Dioxygenase</keyword>
<feature type="domain" description="TauD/TfdA-like" evidence="7">
    <location>
        <begin position="90"/>
        <end position="356"/>
    </location>
</feature>
<sequence>MAPSVEVPVLTQADPVARVILKNDSSNGNKLQYEPGRTAVERHDHYAYNDLLPSFPNLHWEPLEEISYVDRGISGDPQFRNLLQDATDIFDYNPKIGTEVHGINLAKLTEAQKDDLARLVAVRGVVFFRDQDDFDIEAQRELGKHMGKLHKHATTAVPQKGGLEDVHVVFTGDNSTDQRAMFTPSFLWHSDVTYEIQPPSYTSLKLLTGPPRGGGGDTLWASQYAAYDALSSHMQNYLKGLTALHSADMQASDSRAIGRIVRREPVTTEHPLIRTNPVTGWNSLFFNPGFVTKIVGIPKTESDAIVQYLTGVIATTQELHARFQWGKGDVAIWDNRTTTHSASYGFAPHRRHAVRVACHAERPVLKPGGTSQEEEHIARYKLPTINKDGSRQSNYND</sequence>
<dbReference type="InterPro" id="IPR042098">
    <property type="entry name" value="TauD-like_sf"/>
</dbReference>
<keyword evidence="6" id="KW-0408">Iron</keyword>
<dbReference type="InterPro" id="IPR003819">
    <property type="entry name" value="TauD/TfdA-like"/>
</dbReference>
<name>A0A2J5I260_9EURO</name>
<evidence type="ECO:0000256" key="4">
    <source>
        <dbReference type="ARBA" id="ARBA00022964"/>
    </source>
</evidence>
<dbReference type="SUPFAM" id="SSF51197">
    <property type="entry name" value="Clavaminate synthase-like"/>
    <property type="match status" value="1"/>
</dbReference>
<organism evidence="8 9">
    <name type="scientific">Aspergillus taichungensis</name>
    <dbReference type="NCBI Taxonomy" id="482145"/>
    <lineage>
        <taxon>Eukaryota</taxon>
        <taxon>Fungi</taxon>
        <taxon>Dikarya</taxon>
        <taxon>Ascomycota</taxon>
        <taxon>Pezizomycotina</taxon>
        <taxon>Eurotiomycetes</taxon>
        <taxon>Eurotiomycetidae</taxon>
        <taxon>Eurotiales</taxon>
        <taxon>Aspergillaceae</taxon>
        <taxon>Aspergillus</taxon>
        <taxon>Aspergillus subgen. Circumdati</taxon>
    </lineage>
</organism>
<dbReference type="PANTHER" id="PTHR30468">
    <property type="entry name" value="ALPHA-KETOGLUTARATE-DEPENDENT SULFONATE DIOXYGENASE"/>
    <property type="match status" value="1"/>
</dbReference>
<evidence type="ECO:0000259" key="7">
    <source>
        <dbReference type="Pfam" id="PF02668"/>
    </source>
</evidence>
<proteinExistence type="inferred from homology"/>
<dbReference type="AlphaFoldDB" id="A0A2J5I260"/>
<dbReference type="GO" id="GO:0046872">
    <property type="term" value="F:metal ion binding"/>
    <property type="evidence" value="ECO:0007669"/>
    <property type="project" value="UniProtKB-KW"/>
</dbReference>
<dbReference type="InterPro" id="IPR051323">
    <property type="entry name" value="AtsK-like"/>
</dbReference>
<evidence type="ECO:0000313" key="8">
    <source>
        <dbReference type="EMBL" id="PLN83912.1"/>
    </source>
</evidence>
<evidence type="ECO:0000313" key="9">
    <source>
        <dbReference type="Proteomes" id="UP000235023"/>
    </source>
</evidence>
<protein>
    <submittedName>
        <fullName evidence="8">Alpha-ketoglutarate-dependent taurine dioxygenase</fullName>
    </submittedName>
</protein>